<evidence type="ECO:0000256" key="5">
    <source>
        <dbReference type="ARBA" id="ARBA00022692"/>
    </source>
</evidence>
<keyword evidence="5 8" id="KW-0812">Transmembrane</keyword>
<keyword evidence="6 8" id="KW-1133">Transmembrane helix</keyword>
<evidence type="ECO:0000313" key="11">
    <source>
        <dbReference type="Proteomes" id="UP000035909"/>
    </source>
</evidence>
<dbReference type="PATRIC" id="fig|320778.3.peg.1848"/>
<evidence type="ECO:0000256" key="7">
    <source>
        <dbReference type="ARBA" id="ARBA00023136"/>
    </source>
</evidence>
<accession>A0A0J1HG15</accession>
<comment type="subcellular location">
    <subcellularLocation>
        <location evidence="2">Membrane</location>
        <topology evidence="2">Multi-pass membrane protein</topology>
    </subcellularLocation>
</comment>
<evidence type="ECO:0000259" key="9">
    <source>
        <dbReference type="Pfam" id="PF07291"/>
    </source>
</evidence>
<comment type="function">
    <text evidence="1">May be specifically involved in the processing, transport, and/or maturation of the MADH beta-subunit.</text>
</comment>
<feature type="domain" description="Methylamine utilisation protein MauE" evidence="9">
    <location>
        <begin position="7"/>
        <end position="135"/>
    </location>
</feature>
<evidence type="ECO:0000313" key="10">
    <source>
        <dbReference type="EMBL" id="KLV10560.1"/>
    </source>
</evidence>
<evidence type="ECO:0000256" key="8">
    <source>
        <dbReference type="SAM" id="Phobius"/>
    </source>
</evidence>
<evidence type="ECO:0000256" key="2">
    <source>
        <dbReference type="ARBA" id="ARBA00004141"/>
    </source>
</evidence>
<gene>
    <name evidence="10" type="ORF">ABT57_08525</name>
</gene>
<dbReference type="InterPro" id="IPR009908">
    <property type="entry name" value="Methylamine_util_MauE"/>
</dbReference>
<feature type="transmembrane region" description="Helical" evidence="8">
    <location>
        <begin position="48"/>
        <end position="68"/>
    </location>
</feature>
<dbReference type="STRING" id="320778.ABT57_08525"/>
<name>A0A0J1HG15_9GAMM</name>
<comment type="caution">
    <text evidence="10">The sequence shown here is derived from an EMBL/GenBank/DDBJ whole genome shotgun (WGS) entry which is preliminary data.</text>
</comment>
<keyword evidence="11" id="KW-1185">Reference proteome</keyword>
<comment type="pathway">
    <text evidence="3">One-carbon metabolism; methylamine degradation.</text>
</comment>
<dbReference type="OrthoDB" id="5739837at2"/>
<dbReference type="Proteomes" id="UP000035909">
    <property type="component" value="Unassembled WGS sequence"/>
</dbReference>
<dbReference type="GO" id="GO:0030416">
    <property type="term" value="P:methylamine metabolic process"/>
    <property type="evidence" value="ECO:0007669"/>
    <property type="project" value="InterPro"/>
</dbReference>
<dbReference type="GO" id="GO:0016020">
    <property type="term" value="C:membrane"/>
    <property type="evidence" value="ECO:0007669"/>
    <property type="project" value="UniProtKB-SubCell"/>
</dbReference>
<organism evidence="10 11">
    <name type="scientific">Photobacterium ganghwense</name>
    <dbReference type="NCBI Taxonomy" id="320778"/>
    <lineage>
        <taxon>Bacteria</taxon>
        <taxon>Pseudomonadati</taxon>
        <taxon>Pseudomonadota</taxon>
        <taxon>Gammaproteobacteria</taxon>
        <taxon>Vibrionales</taxon>
        <taxon>Vibrionaceae</taxon>
        <taxon>Photobacterium</taxon>
    </lineage>
</organism>
<evidence type="ECO:0000256" key="3">
    <source>
        <dbReference type="ARBA" id="ARBA00004856"/>
    </source>
</evidence>
<protein>
    <recommendedName>
        <fullName evidence="4">Methylamine utilization protein MauE</fullName>
    </recommendedName>
</protein>
<feature type="transmembrane region" description="Helical" evidence="8">
    <location>
        <begin position="141"/>
        <end position="162"/>
    </location>
</feature>
<reference evidence="10 11" key="1">
    <citation type="submission" date="2015-05" db="EMBL/GenBank/DDBJ databases">
        <title>Photobacterium galathea sp. nov.</title>
        <authorList>
            <person name="Machado H."/>
            <person name="Gram L."/>
        </authorList>
    </citation>
    <scope>NUCLEOTIDE SEQUENCE [LARGE SCALE GENOMIC DNA]</scope>
    <source>
        <strain evidence="10 11">DSM 22954</strain>
    </source>
</reference>
<dbReference type="RefSeq" id="WP_047884725.1">
    <property type="nucleotide sequence ID" value="NZ_LDOU01000006.1"/>
</dbReference>
<proteinExistence type="predicted"/>
<feature type="transmembrane region" description="Helical" evidence="8">
    <location>
        <begin position="75"/>
        <end position="96"/>
    </location>
</feature>
<dbReference type="UniPathway" id="UPA00895"/>
<evidence type="ECO:0000256" key="1">
    <source>
        <dbReference type="ARBA" id="ARBA00003475"/>
    </source>
</evidence>
<keyword evidence="7 8" id="KW-0472">Membrane</keyword>
<dbReference type="Pfam" id="PF07291">
    <property type="entry name" value="MauE"/>
    <property type="match status" value="1"/>
</dbReference>
<evidence type="ECO:0000256" key="6">
    <source>
        <dbReference type="ARBA" id="ARBA00022989"/>
    </source>
</evidence>
<sequence>MIEKVLSDSSALFLFWLFASAGLGKLKPENRQYYSSLISDYFGAVGEKFGFIVLLVGSLEIVSGFLMLSPATRHIGTAFILILLAAYLSLMIYQIYQGKVNQDCGCAGPHSNIKVGIETITRNVVLCGIAALCALPAVGDFYLTFGLSLCLSLFMALTYLSAEKTISNLQKSKLLQGR</sequence>
<dbReference type="AlphaFoldDB" id="A0A0J1HG15"/>
<evidence type="ECO:0000256" key="4">
    <source>
        <dbReference type="ARBA" id="ARBA00019078"/>
    </source>
</evidence>
<dbReference type="EMBL" id="LDOU01000006">
    <property type="protein sequence ID" value="KLV10560.1"/>
    <property type="molecule type" value="Genomic_DNA"/>
</dbReference>